<organism evidence="1 2">
    <name type="scientific">Pristionchus pacificus</name>
    <name type="common">Parasitic nematode worm</name>
    <dbReference type="NCBI Taxonomy" id="54126"/>
    <lineage>
        <taxon>Eukaryota</taxon>
        <taxon>Metazoa</taxon>
        <taxon>Ecdysozoa</taxon>
        <taxon>Nematoda</taxon>
        <taxon>Chromadorea</taxon>
        <taxon>Rhabditida</taxon>
        <taxon>Rhabditina</taxon>
        <taxon>Diplogasteromorpha</taxon>
        <taxon>Diplogasteroidea</taxon>
        <taxon>Neodiplogasteridae</taxon>
        <taxon>Pristionchus</taxon>
    </lineage>
</organism>
<sequence length="74" mass="7810">MTKVIAHILLIVLTSTIAEPQCEWLGCGEPNCVDGFIEVARSATPLEGILTVFGEVCSTAVKTLCCLIGFTGQP</sequence>
<reference evidence="2" key="1">
    <citation type="journal article" date="2008" name="Nat. Genet.">
        <title>The Pristionchus pacificus genome provides a unique perspective on nematode lifestyle and parasitism.</title>
        <authorList>
            <person name="Dieterich C."/>
            <person name="Clifton S.W."/>
            <person name="Schuster L.N."/>
            <person name="Chinwalla A."/>
            <person name="Delehaunty K."/>
            <person name="Dinkelacker I."/>
            <person name="Fulton L."/>
            <person name="Fulton R."/>
            <person name="Godfrey J."/>
            <person name="Minx P."/>
            <person name="Mitreva M."/>
            <person name="Roeseler W."/>
            <person name="Tian H."/>
            <person name="Witte H."/>
            <person name="Yang S.P."/>
            <person name="Wilson R.K."/>
            <person name="Sommer R.J."/>
        </authorList>
    </citation>
    <scope>NUCLEOTIDE SEQUENCE [LARGE SCALE GENOMIC DNA]</scope>
    <source>
        <strain evidence="2">PS312</strain>
    </source>
</reference>
<dbReference type="Proteomes" id="UP000005239">
    <property type="component" value="Unassembled WGS sequence"/>
</dbReference>
<evidence type="ECO:0000313" key="2">
    <source>
        <dbReference type="Proteomes" id="UP000005239"/>
    </source>
</evidence>
<gene>
    <name evidence="1" type="primary">WBGene00276558</name>
</gene>
<dbReference type="AlphaFoldDB" id="A0A454XWL0"/>
<protein>
    <submittedName>
        <fullName evidence="1">Uncharacterized protein</fullName>
    </submittedName>
</protein>
<dbReference type="EnsemblMetazoa" id="PPA38189.1">
    <property type="protein sequence ID" value="PPA38189.1"/>
    <property type="gene ID" value="WBGene00276558"/>
</dbReference>
<name>A0A454XWL0_PRIPA</name>
<accession>A0A8R1UQK0</accession>
<evidence type="ECO:0000313" key="1">
    <source>
        <dbReference type="EnsemblMetazoa" id="PPA38189.1"/>
    </source>
</evidence>
<keyword evidence="2" id="KW-1185">Reference proteome</keyword>
<proteinExistence type="predicted"/>
<accession>A0A454XWL0</accession>
<reference evidence="1" key="2">
    <citation type="submission" date="2022-06" db="UniProtKB">
        <authorList>
            <consortium name="EnsemblMetazoa"/>
        </authorList>
    </citation>
    <scope>IDENTIFICATION</scope>
    <source>
        <strain evidence="1">PS312</strain>
    </source>
</reference>